<comment type="caution">
    <text evidence="1">The sequence shown here is derived from an EMBL/GenBank/DDBJ whole genome shotgun (WGS) entry which is preliminary data.</text>
</comment>
<protein>
    <submittedName>
        <fullName evidence="1">Uncharacterized protein</fullName>
    </submittedName>
</protein>
<gene>
    <name evidence="1" type="ORF">MQN93_11260</name>
</gene>
<dbReference type="RefSeq" id="WP_242709371.1">
    <property type="nucleotide sequence ID" value="NZ_JALDAX010000003.1"/>
</dbReference>
<organism evidence="1 2">
    <name type="scientific">Streptomyces spinosisporus</name>
    <dbReference type="NCBI Taxonomy" id="2927582"/>
    <lineage>
        <taxon>Bacteria</taxon>
        <taxon>Bacillati</taxon>
        <taxon>Actinomycetota</taxon>
        <taxon>Actinomycetes</taxon>
        <taxon>Kitasatosporales</taxon>
        <taxon>Streptomycetaceae</taxon>
        <taxon>Streptomyces</taxon>
    </lineage>
</organism>
<accession>A0ABS9XDY8</accession>
<dbReference type="EMBL" id="JALDAX010000003">
    <property type="protein sequence ID" value="MCI3240302.1"/>
    <property type="molecule type" value="Genomic_DNA"/>
</dbReference>
<proteinExistence type="predicted"/>
<reference evidence="1" key="1">
    <citation type="submission" date="2022-03" db="EMBL/GenBank/DDBJ databases">
        <title>Streptomyces 7R015 and 7R016 isolated from Barleria lupulina in Thailand.</title>
        <authorList>
            <person name="Kanchanasin P."/>
            <person name="Phongsopitanun W."/>
            <person name="Tanasupawat S."/>
        </authorList>
    </citation>
    <scope>NUCLEOTIDE SEQUENCE</scope>
    <source>
        <strain evidence="1">7R016</strain>
    </source>
</reference>
<evidence type="ECO:0000313" key="1">
    <source>
        <dbReference type="EMBL" id="MCI3240302.1"/>
    </source>
</evidence>
<name>A0ABS9XDY8_9ACTN</name>
<dbReference type="Proteomes" id="UP001165270">
    <property type="component" value="Unassembled WGS sequence"/>
</dbReference>
<keyword evidence="2" id="KW-1185">Reference proteome</keyword>
<sequence length="178" mass="18984">MAAELHPAVAQMLGNFRYDHLPANLQEVSRPFHDLAHQLAETLTGPEVTKGLDALWAAKNWAVLAASTAALGGAAPPAPAVGDVVLYRVTADEAEATNRRRQDFQNNGPGDDHTGFIAHFGNWVQEGDLLPAVVVQVHAESTVTCNLQVLLDGNDTLWATSRAEGTAAGQWSRKGATR</sequence>
<evidence type="ECO:0000313" key="2">
    <source>
        <dbReference type="Proteomes" id="UP001165270"/>
    </source>
</evidence>